<dbReference type="Proteomes" id="UP000689967">
    <property type="component" value="Unassembled WGS sequence"/>
</dbReference>
<accession>A0ABS6H805</accession>
<comment type="caution">
    <text evidence="2">The sequence shown here is derived from an EMBL/GenBank/DDBJ whole genome shotgun (WGS) entry which is preliminary data.</text>
</comment>
<reference evidence="2 3" key="1">
    <citation type="submission" date="2021-01" db="EMBL/GenBank/DDBJ databases">
        <title>Roseomonas sp. nov, a bacterium isolated from an oil production mixture in Yumen Oilfield.</title>
        <authorList>
            <person name="Wu D."/>
        </authorList>
    </citation>
    <scope>NUCLEOTIDE SEQUENCE [LARGE SCALE GENOMIC DNA]</scope>
    <source>
        <strain evidence="2 3">ROY-5-3</strain>
    </source>
</reference>
<sequence length="153" mass="17350">MDNSIATRPFSKLKGDPYQAYDELPVEVRRALQEALVDWCSLRAREWHLRLLREQRLRPVQAASFLVQTIRRHDHAEVAAFAKTWPKGPEAYPHLAAEATLQRYVGREGIPAAEPIVATPSIKQPRATAKPSKARVKQSKAPAKRKAGRRARR</sequence>
<name>A0ABS6H805_9PROT</name>
<dbReference type="EMBL" id="JAERQM010000004">
    <property type="protein sequence ID" value="MBU8544831.1"/>
    <property type="molecule type" value="Genomic_DNA"/>
</dbReference>
<dbReference type="Pfam" id="PF20135">
    <property type="entry name" value="DUF6525"/>
    <property type="match status" value="1"/>
</dbReference>
<dbReference type="InterPro" id="IPR045386">
    <property type="entry name" value="DUF6525"/>
</dbReference>
<feature type="region of interest" description="Disordered" evidence="1">
    <location>
        <begin position="116"/>
        <end position="153"/>
    </location>
</feature>
<evidence type="ECO:0000256" key="1">
    <source>
        <dbReference type="SAM" id="MobiDB-lite"/>
    </source>
</evidence>
<proteinExistence type="predicted"/>
<keyword evidence="3" id="KW-1185">Reference proteome</keyword>
<organism evidence="2 3">
    <name type="scientific">Falsiroseomonas oleicola</name>
    <dbReference type="NCBI Taxonomy" id="2801474"/>
    <lineage>
        <taxon>Bacteria</taxon>
        <taxon>Pseudomonadati</taxon>
        <taxon>Pseudomonadota</taxon>
        <taxon>Alphaproteobacteria</taxon>
        <taxon>Acetobacterales</taxon>
        <taxon>Roseomonadaceae</taxon>
        <taxon>Falsiroseomonas</taxon>
    </lineage>
</organism>
<evidence type="ECO:0000313" key="3">
    <source>
        <dbReference type="Proteomes" id="UP000689967"/>
    </source>
</evidence>
<evidence type="ECO:0000313" key="2">
    <source>
        <dbReference type="EMBL" id="MBU8544831.1"/>
    </source>
</evidence>
<feature type="compositionally biased region" description="Basic residues" evidence="1">
    <location>
        <begin position="132"/>
        <end position="153"/>
    </location>
</feature>
<protein>
    <submittedName>
        <fullName evidence="2">Uncharacterized protein</fullName>
    </submittedName>
</protein>
<dbReference type="RefSeq" id="WP_216876429.1">
    <property type="nucleotide sequence ID" value="NZ_JAERQM010000004.1"/>
</dbReference>
<gene>
    <name evidence="2" type="ORF">JJQ90_14010</name>
</gene>